<evidence type="ECO:0000313" key="2">
    <source>
        <dbReference type="Proteomes" id="UP000077069"/>
    </source>
</evidence>
<keyword evidence="2" id="KW-1185">Reference proteome</keyword>
<dbReference type="GeneID" id="28771023"/>
<gene>
    <name evidence="1" type="ORF">CC84DRAFT_825889</name>
</gene>
<dbReference type="RefSeq" id="XP_018035435.1">
    <property type="nucleotide sequence ID" value="XM_018187537.1"/>
</dbReference>
<accession>A0A177CEA9</accession>
<dbReference type="Proteomes" id="UP000077069">
    <property type="component" value="Unassembled WGS sequence"/>
</dbReference>
<organism evidence="1 2">
    <name type="scientific">Paraphaeosphaeria sporulosa</name>
    <dbReference type="NCBI Taxonomy" id="1460663"/>
    <lineage>
        <taxon>Eukaryota</taxon>
        <taxon>Fungi</taxon>
        <taxon>Dikarya</taxon>
        <taxon>Ascomycota</taxon>
        <taxon>Pezizomycotina</taxon>
        <taxon>Dothideomycetes</taxon>
        <taxon>Pleosporomycetidae</taxon>
        <taxon>Pleosporales</taxon>
        <taxon>Massarineae</taxon>
        <taxon>Didymosphaeriaceae</taxon>
        <taxon>Paraphaeosphaeria</taxon>
    </lineage>
</organism>
<evidence type="ECO:0000313" key="1">
    <source>
        <dbReference type="EMBL" id="OAG05070.1"/>
    </source>
</evidence>
<reference evidence="1 2" key="1">
    <citation type="submission" date="2016-05" db="EMBL/GenBank/DDBJ databases">
        <title>Comparative analysis of secretome profiles of manganese(II)-oxidizing ascomycete fungi.</title>
        <authorList>
            <consortium name="DOE Joint Genome Institute"/>
            <person name="Zeiner C.A."/>
            <person name="Purvine S.O."/>
            <person name="Zink E.M."/>
            <person name="Wu S."/>
            <person name="Pasa-Tolic L."/>
            <person name="Chaput D.L."/>
            <person name="Haridas S."/>
            <person name="Grigoriev I.V."/>
            <person name="Santelli C.M."/>
            <person name="Hansel C.M."/>
        </authorList>
    </citation>
    <scope>NUCLEOTIDE SEQUENCE [LARGE SCALE GENOMIC DNA]</scope>
    <source>
        <strain evidence="1 2">AP3s5-JAC2a</strain>
    </source>
</reference>
<dbReference type="InParanoid" id="A0A177CEA9"/>
<proteinExistence type="predicted"/>
<sequence>MNPLMGLSITTLRIMTARAKLCVRLGWAWHGIRLAFLTTRLAVAQFTAVYAIGIAGASPTATTAESHGLETASGEETSHAAALPGLWVELRFDKGFFGIVHYNQQHQPFATYHPCCICTRKIASQVLHAESSRDGSFAGSLREAHGIPLLGRYTSASNANASSRVLTLLVCFQSSFRTLFTFQKNS</sequence>
<dbReference type="EMBL" id="KV441553">
    <property type="protein sequence ID" value="OAG05070.1"/>
    <property type="molecule type" value="Genomic_DNA"/>
</dbReference>
<dbReference type="AlphaFoldDB" id="A0A177CEA9"/>
<protein>
    <submittedName>
        <fullName evidence="1">Uncharacterized protein</fullName>
    </submittedName>
</protein>
<name>A0A177CEA9_9PLEO</name>